<dbReference type="PROSITE" id="PS51375">
    <property type="entry name" value="PPR"/>
    <property type="match status" value="1"/>
</dbReference>
<comment type="caution">
    <text evidence="3">The sequence shown here is derived from an EMBL/GenBank/DDBJ whole genome shotgun (WGS) entry which is preliminary data.</text>
</comment>
<dbReference type="GO" id="GO:0009451">
    <property type="term" value="P:RNA modification"/>
    <property type="evidence" value="ECO:0007669"/>
    <property type="project" value="InterPro"/>
</dbReference>
<keyword evidence="4" id="KW-1185">Reference proteome</keyword>
<accession>A0A6A3BCB2</accession>
<dbReference type="Gene3D" id="1.25.40.10">
    <property type="entry name" value="Tetratricopeptide repeat domain"/>
    <property type="match status" value="1"/>
</dbReference>
<proteinExistence type="predicted"/>
<dbReference type="Proteomes" id="UP000436088">
    <property type="component" value="Unassembled WGS sequence"/>
</dbReference>
<evidence type="ECO:0000313" key="4">
    <source>
        <dbReference type="Proteomes" id="UP000436088"/>
    </source>
</evidence>
<evidence type="ECO:0008006" key="5">
    <source>
        <dbReference type="Google" id="ProtNLM"/>
    </source>
</evidence>
<organism evidence="3 4">
    <name type="scientific">Hibiscus syriacus</name>
    <name type="common">Rose of Sharon</name>
    <dbReference type="NCBI Taxonomy" id="106335"/>
    <lineage>
        <taxon>Eukaryota</taxon>
        <taxon>Viridiplantae</taxon>
        <taxon>Streptophyta</taxon>
        <taxon>Embryophyta</taxon>
        <taxon>Tracheophyta</taxon>
        <taxon>Spermatophyta</taxon>
        <taxon>Magnoliopsida</taxon>
        <taxon>eudicotyledons</taxon>
        <taxon>Gunneridae</taxon>
        <taxon>Pentapetalae</taxon>
        <taxon>rosids</taxon>
        <taxon>malvids</taxon>
        <taxon>Malvales</taxon>
        <taxon>Malvaceae</taxon>
        <taxon>Malvoideae</taxon>
        <taxon>Hibiscus</taxon>
    </lineage>
</organism>
<dbReference type="AlphaFoldDB" id="A0A6A3BCB2"/>
<name>A0A6A3BCB2_HIBSY</name>
<dbReference type="GO" id="GO:0003723">
    <property type="term" value="F:RNA binding"/>
    <property type="evidence" value="ECO:0007669"/>
    <property type="project" value="InterPro"/>
</dbReference>
<dbReference type="InterPro" id="IPR002885">
    <property type="entry name" value="PPR_rpt"/>
</dbReference>
<keyword evidence="1" id="KW-0677">Repeat</keyword>
<dbReference type="InterPro" id="IPR046960">
    <property type="entry name" value="PPR_At4g14850-like_plant"/>
</dbReference>
<dbReference type="EMBL" id="VEPZ02000870">
    <property type="protein sequence ID" value="KAE8714660.1"/>
    <property type="molecule type" value="Genomic_DNA"/>
</dbReference>
<gene>
    <name evidence="3" type="ORF">F3Y22_tig00110195pilonHSYRG00332</name>
</gene>
<evidence type="ECO:0000256" key="2">
    <source>
        <dbReference type="PROSITE-ProRule" id="PRU00708"/>
    </source>
</evidence>
<dbReference type="PANTHER" id="PTHR47926:SF537">
    <property type="entry name" value="PENTACOTRIPEPTIDE-REPEAT REGION OF PRORP DOMAIN-CONTAINING PROTEIN"/>
    <property type="match status" value="1"/>
</dbReference>
<protein>
    <recommendedName>
        <fullName evidence="5">Pentatricopeptide repeat-containing protein</fullName>
    </recommendedName>
</protein>
<dbReference type="InterPro" id="IPR011990">
    <property type="entry name" value="TPR-like_helical_dom_sf"/>
</dbReference>
<reference evidence="3" key="1">
    <citation type="submission" date="2019-09" db="EMBL/GenBank/DDBJ databases">
        <title>Draft genome information of white flower Hibiscus syriacus.</title>
        <authorList>
            <person name="Kim Y.-M."/>
        </authorList>
    </citation>
    <scope>NUCLEOTIDE SEQUENCE [LARGE SCALE GENOMIC DNA]</scope>
    <source>
        <strain evidence="3">YM2019G1</strain>
    </source>
</reference>
<evidence type="ECO:0000256" key="1">
    <source>
        <dbReference type="ARBA" id="ARBA00022737"/>
    </source>
</evidence>
<feature type="repeat" description="PPR" evidence="2">
    <location>
        <begin position="30"/>
        <end position="64"/>
    </location>
</feature>
<sequence>MCNALIDMYSKCGRLNSARLVFDKGSFRKDAISLSSMICGYGLHGKGDEAISLYNQMLLLGNKPDMITVVGVLSAYIMSGLINEGLHFYNTITNKYGMEPTVEISASVVDLLTGFLFI</sequence>
<dbReference type="PANTHER" id="PTHR47926">
    <property type="entry name" value="PENTATRICOPEPTIDE REPEAT-CONTAINING PROTEIN"/>
    <property type="match status" value="1"/>
</dbReference>
<dbReference type="Pfam" id="PF01535">
    <property type="entry name" value="PPR"/>
    <property type="match status" value="2"/>
</dbReference>
<dbReference type="NCBIfam" id="TIGR00756">
    <property type="entry name" value="PPR"/>
    <property type="match status" value="2"/>
</dbReference>
<evidence type="ECO:0000313" key="3">
    <source>
        <dbReference type="EMBL" id="KAE8714660.1"/>
    </source>
</evidence>